<name>A0AAE6YDQ0_STRAT</name>
<dbReference type="EMBL" id="LHQL01000014">
    <property type="protein sequence ID" value="OOQ47346.1"/>
    <property type="molecule type" value="Genomic_DNA"/>
</dbReference>
<evidence type="ECO:0000313" key="3">
    <source>
        <dbReference type="Proteomes" id="UP000190306"/>
    </source>
</evidence>
<evidence type="ECO:0000313" key="4">
    <source>
        <dbReference type="Proteomes" id="UP000502504"/>
    </source>
</evidence>
<dbReference type="EMBL" id="CP050692">
    <property type="protein sequence ID" value="QIT47671.1"/>
    <property type="molecule type" value="Genomic_DNA"/>
</dbReference>
<organism evidence="2 4">
    <name type="scientific">Streptomyces antibioticus</name>
    <dbReference type="NCBI Taxonomy" id="1890"/>
    <lineage>
        <taxon>Bacteria</taxon>
        <taxon>Bacillati</taxon>
        <taxon>Actinomycetota</taxon>
        <taxon>Actinomycetes</taxon>
        <taxon>Kitasatosporales</taxon>
        <taxon>Streptomycetaceae</taxon>
        <taxon>Streptomyces</taxon>
    </lineage>
</organism>
<evidence type="ECO:0000313" key="1">
    <source>
        <dbReference type="EMBL" id="OOQ47346.1"/>
    </source>
</evidence>
<accession>A0AAE6YDQ0</accession>
<gene>
    <name evidence="1" type="ORF">AFM16_31915</name>
    <name evidence="2" type="ORF">HCX60_32480</name>
</gene>
<proteinExistence type="predicted"/>
<dbReference type="AlphaFoldDB" id="A0AAE6YDQ0"/>
<protein>
    <submittedName>
        <fullName evidence="2">Uncharacterized protein</fullName>
    </submittedName>
</protein>
<reference evidence="2 4" key="2">
    <citation type="submission" date="2020-03" db="EMBL/GenBank/DDBJ databases">
        <title>Is there a link between lipid content and antibiotic production in Streptomyces?</title>
        <authorList>
            <person name="David M."/>
            <person name="Lejeune C."/>
            <person name="Abreu S."/>
            <person name="Thibessard A."/>
            <person name="Leblond P."/>
            <person name="Chaminade P."/>
            <person name="Virolle M.-J."/>
        </authorList>
    </citation>
    <scope>NUCLEOTIDE SEQUENCE [LARGE SCALE GENOMIC DNA]</scope>
    <source>
        <strain evidence="2 4">DSM 41481</strain>
    </source>
</reference>
<sequence>MSDEQGPTQRPALTNLQRDRIDFARRDLEDAQVADLTQQDHASLILLVTRLCTRLDDTLALIGEVIERPPEHHL</sequence>
<dbReference type="Proteomes" id="UP000190306">
    <property type="component" value="Chromosome"/>
</dbReference>
<reference evidence="1 3" key="1">
    <citation type="submission" date="2015-07" db="EMBL/GenBank/DDBJ databases">
        <title>Draft Genome Sequence of Streptomyces antibioticus, IMRU 3720 reveals insights in the evolution of actinomycin biosynthetic gene clusters in Streptomyces.</title>
        <authorList>
            <person name="Crnovcic I."/>
            <person name="Ruckert C."/>
            <person name="Kalinowksi J."/>
            <person name="Keller U."/>
        </authorList>
    </citation>
    <scope>NUCLEOTIDE SEQUENCE [LARGE SCALE GENOMIC DNA]</scope>
    <source>
        <strain evidence="1 3">DSM 41481</strain>
    </source>
</reference>
<evidence type="ECO:0000313" key="2">
    <source>
        <dbReference type="EMBL" id="QIT47671.1"/>
    </source>
</evidence>
<keyword evidence="3" id="KW-1185">Reference proteome</keyword>
<dbReference type="RefSeq" id="WP_078636026.1">
    <property type="nucleotide sequence ID" value="NZ_CM007717.1"/>
</dbReference>
<dbReference type="Proteomes" id="UP000502504">
    <property type="component" value="Chromosome"/>
</dbReference>